<dbReference type="Pfam" id="PF01370">
    <property type="entry name" value="Epimerase"/>
    <property type="match status" value="1"/>
</dbReference>
<keyword evidence="3" id="KW-1185">Reference proteome</keyword>
<feature type="domain" description="NAD-dependent epimerase/dehydratase" evidence="1">
    <location>
        <begin position="59"/>
        <end position="180"/>
    </location>
</feature>
<reference evidence="2" key="1">
    <citation type="submission" date="2013-04" db="EMBL/GenBank/DDBJ databases">
        <title>Oceanococcus atlanticus 22II-S10r2 Genome Sequencing.</title>
        <authorList>
            <person name="Lai Q."/>
            <person name="Li G."/>
            <person name="Shao Z."/>
        </authorList>
    </citation>
    <scope>NUCLEOTIDE SEQUENCE [LARGE SCALE GENOMIC DNA]</scope>
    <source>
        <strain evidence="2">22II-S10r2</strain>
    </source>
</reference>
<dbReference type="Proteomes" id="UP000192342">
    <property type="component" value="Unassembled WGS sequence"/>
</dbReference>
<dbReference type="AlphaFoldDB" id="A0A1Y1SJ53"/>
<comment type="caution">
    <text evidence="2">The sequence shown here is derived from an EMBL/GenBank/DDBJ whole genome shotgun (WGS) entry which is preliminary data.</text>
</comment>
<dbReference type="EMBL" id="AQQV01000001">
    <property type="protein sequence ID" value="ORE89588.1"/>
    <property type="molecule type" value="Genomic_DNA"/>
</dbReference>
<dbReference type="GO" id="GO:0005737">
    <property type="term" value="C:cytoplasm"/>
    <property type="evidence" value="ECO:0007669"/>
    <property type="project" value="TreeGrafter"/>
</dbReference>
<proteinExistence type="predicted"/>
<organism evidence="2 3">
    <name type="scientific">Oceanococcus atlanticus</name>
    <dbReference type="NCBI Taxonomy" id="1317117"/>
    <lineage>
        <taxon>Bacteria</taxon>
        <taxon>Pseudomonadati</taxon>
        <taxon>Pseudomonadota</taxon>
        <taxon>Gammaproteobacteria</taxon>
        <taxon>Chromatiales</taxon>
        <taxon>Oceanococcaceae</taxon>
        <taxon>Oceanococcus</taxon>
    </lineage>
</organism>
<dbReference type="InterPro" id="IPR036291">
    <property type="entry name" value="NAD(P)-bd_dom_sf"/>
</dbReference>
<dbReference type="GO" id="GO:0004029">
    <property type="term" value="F:aldehyde dehydrogenase (NAD+) activity"/>
    <property type="evidence" value="ECO:0007669"/>
    <property type="project" value="TreeGrafter"/>
</dbReference>
<evidence type="ECO:0000259" key="1">
    <source>
        <dbReference type="Pfam" id="PF01370"/>
    </source>
</evidence>
<dbReference type="InterPro" id="IPR051783">
    <property type="entry name" value="NAD(P)-dependent_oxidoreduct"/>
</dbReference>
<name>A0A1Y1SJ53_9GAMM</name>
<protein>
    <recommendedName>
        <fullName evidence="1">NAD-dependent epimerase/dehydratase domain-containing protein</fullName>
    </recommendedName>
</protein>
<dbReference type="OrthoDB" id="9808276at2"/>
<dbReference type="PANTHER" id="PTHR48079">
    <property type="entry name" value="PROTEIN YEEZ"/>
    <property type="match status" value="1"/>
</dbReference>
<dbReference type="Gene3D" id="3.40.50.720">
    <property type="entry name" value="NAD(P)-binding Rossmann-like Domain"/>
    <property type="match status" value="1"/>
</dbReference>
<dbReference type="SUPFAM" id="SSF51735">
    <property type="entry name" value="NAD(P)-binding Rossmann-fold domains"/>
    <property type="match status" value="1"/>
</dbReference>
<evidence type="ECO:0000313" key="2">
    <source>
        <dbReference type="EMBL" id="ORE89588.1"/>
    </source>
</evidence>
<evidence type="ECO:0000313" key="3">
    <source>
        <dbReference type="Proteomes" id="UP000192342"/>
    </source>
</evidence>
<gene>
    <name evidence="2" type="ORF">ATO7_06895</name>
</gene>
<accession>A0A1Y1SJ53</accession>
<dbReference type="InterPro" id="IPR001509">
    <property type="entry name" value="Epimerase_deHydtase"/>
</dbReference>
<dbReference type="RefSeq" id="WP_083560832.1">
    <property type="nucleotide sequence ID" value="NZ_AQQV01000001.1"/>
</dbReference>
<dbReference type="STRING" id="1317117.ATO7_06895"/>
<dbReference type="PANTHER" id="PTHR48079:SF6">
    <property type="entry name" value="NAD(P)-BINDING DOMAIN-CONTAINING PROTEIN-RELATED"/>
    <property type="match status" value="1"/>
</dbReference>
<sequence length="255" mass="28068">MPVQALSRDFSGKDTQALSHLTEVVGDLDKPDSLPQISGRVIISAPPPREGVHDPRMSNLIAALLDVEVVVYISTSGVYGDCAGQRIDEQQPPAPLTERAKRRLDAELQLQGWAARSGARLAILRVPGIYGPGRLPEQRLREGRPVLDPAQAPVSNRIHAEDLAQALWLAAEHGDGVYNISDGTPDSMSLYFLRVAEHLGLPQPPLVDWDEAQRTFSPALLSFYRESRQLDIRKARRELGFEPRYANLLEGLAAC</sequence>